<proteinExistence type="predicted"/>
<dbReference type="EMBL" id="RXPE01000031">
    <property type="protein sequence ID" value="RTR25296.1"/>
    <property type="molecule type" value="Genomic_DNA"/>
</dbReference>
<evidence type="ECO:0000256" key="1">
    <source>
        <dbReference type="SAM" id="MobiDB-lite"/>
    </source>
</evidence>
<feature type="compositionally biased region" description="Basic and acidic residues" evidence="1">
    <location>
        <begin position="7"/>
        <end position="21"/>
    </location>
</feature>
<organism evidence="2 3">
    <name type="scientific">Deinococcus radiophilus</name>
    <dbReference type="NCBI Taxonomy" id="32062"/>
    <lineage>
        <taxon>Bacteria</taxon>
        <taxon>Thermotogati</taxon>
        <taxon>Deinococcota</taxon>
        <taxon>Deinococci</taxon>
        <taxon>Deinococcales</taxon>
        <taxon>Deinococcaceae</taxon>
        <taxon>Deinococcus</taxon>
    </lineage>
</organism>
<gene>
    <name evidence="2" type="ORF">EJ104_11365</name>
</gene>
<comment type="caution">
    <text evidence="2">The sequence shown here is derived from an EMBL/GenBank/DDBJ whole genome shotgun (WGS) entry which is preliminary data.</text>
</comment>
<accession>A0A3S0I1I2</accession>
<sequence>MATKLQRLTEKLETPRAQRELPKRRLATCRNEYETAALTLDMLGVDATPEAARAALPNVPEDELTRILEARQRMSH</sequence>
<evidence type="ECO:0000313" key="2">
    <source>
        <dbReference type="EMBL" id="RTR25296.1"/>
    </source>
</evidence>
<feature type="region of interest" description="Disordered" evidence="1">
    <location>
        <begin position="1"/>
        <end position="21"/>
    </location>
</feature>
<reference evidence="2 3" key="1">
    <citation type="submission" date="2018-12" db="EMBL/GenBank/DDBJ databases">
        <title>Deinococcus radiophilus ATCC 27603 genome sequencing and assembly.</title>
        <authorList>
            <person name="Maclea K.S."/>
            <person name="Maynard C.R."/>
        </authorList>
    </citation>
    <scope>NUCLEOTIDE SEQUENCE [LARGE SCALE GENOMIC DNA]</scope>
    <source>
        <strain evidence="2 3">ATCC 27603</strain>
    </source>
</reference>
<protein>
    <submittedName>
        <fullName evidence="2">Uncharacterized protein</fullName>
    </submittedName>
</protein>
<dbReference type="AlphaFoldDB" id="A0A3S0I1I2"/>
<name>A0A3S0I1I2_9DEIO</name>
<evidence type="ECO:0000313" key="3">
    <source>
        <dbReference type="Proteomes" id="UP000277766"/>
    </source>
</evidence>
<dbReference type="Proteomes" id="UP000277766">
    <property type="component" value="Unassembled WGS sequence"/>
</dbReference>
<dbReference type="RefSeq" id="WP_126352910.1">
    <property type="nucleotide sequence ID" value="NZ_CP086385.1"/>
</dbReference>
<keyword evidence="3" id="KW-1185">Reference proteome</keyword>